<dbReference type="OrthoDB" id="9815923at2"/>
<gene>
    <name evidence="3" type="ORF">BST99_01710</name>
</gene>
<reference evidence="4" key="1">
    <citation type="submission" date="2016-11" db="EMBL/GenBank/DDBJ databases">
        <title>Trade-off between light-utilization and light-protection in marine flavobacteria.</title>
        <authorList>
            <person name="Kumagai Y."/>
            <person name="Yoshizawa S."/>
            <person name="Kogure K."/>
        </authorList>
    </citation>
    <scope>NUCLEOTIDE SEQUENCE [LARGE SCALE GENOMIC DNA]</scope>
    <source>
        <strain evidence="4">SG-18</strain>
    </source>
</reference>
<evidence type="ECO:0000256" key="1">
    <source>
        <dbReference type="ARBA" id="ARBA00038494"/>
    </source>
</evidence>
<dbReference type="CDD" id="cd02511">
    <property type="entry name" value="Beta4Glucosyltransferase"/>
    <property type="match status" value="1"/>
</dbReference>
<dbReference type="AlphaFoldDB" id="A0A2S7T403"/>
<dbReference type="InterPro" id="IPR001173">
    <property type="entry name" value="Glyco_trans_2-like"/>
</dbReference>
<comment type="caution">
    <text evidence="3">The sequence shown here is derived from an EMBL/GenBank/DDBJ whole genome shotgun (WGS) entry which is preliminary data.</text>
</comment>
<evidence type="ECO:0000259" key="2">
    <source>
        <dbReference type="Pfam" id="PF00535"/>
    </source>
</evidence>
<dbReference type="InterPro" id="IPR029044">
    <property type="entry name" value="Nucleotide-diphossugar_trans"/>
</dbReference>
<sequence length="267" mass="32042">MKDSYQTTPSISALVITYNEIGYIEKCLESIAFADEIIVIDSYSTDGTYEYLLQQENVRVIQHPFKNFTAQKSYALEQARNDWILFVDADEVVTEQLRDEIQETLAGPQTHDAYWFYRQFMFENNRLRFSGWQTDKNHRLFKKSKVKFTDRKLVHETLEVNGTSGKMRSKLMHYCYKDFEDYKGKMLHYGRLKAREAFYKEKHFNYLSLYVKPFWKFFNNYILRLGIMDGKKGITICYLNALSVYERFRELKRLEKKNELAYYLVMP</sequence>
<accession>A0A2S7T403</accession>
<proteinExistence type="inferred from homology"/>
<name>A0A2S7T403_9FLAO</name>
<dbReference type="GO" id="GO:0016740">
    <property type="term" value="F:transferase activity"/>
    <property type="evidence" value="ECO:0007669"/>
    <property type="project" value="UniProtKB-KW"/>
</dbReference>
<comment type="similarity">
    <text evidence="1">Belongs to the glycosyltransferase 2 family. WaaE/KdtX subfamily.</text>
</comment>
<dbReference type="PANTHER" id="PTHR43630">
    <property type="entry name" value="POLY-BETA-1,6-N-ACETYL-D-GLUCOSAMINE SYNTHASE"/>
    <property type="match status" value="1"/>
</dbReference>
<evidence type="ECO:0000313" key="4">
    <source>
        <dbReference type="Proteomes" id="UP000239366"/>
    </source>
</evidence>
<protein>
    <submittedName>
        <fullName evidence="3">Glycosyl transferase</fullName>
    </submittedName>
</protein>
<organism evidence="3 4">
    <name type="scientific">Aureicoccus marinus</name>
    <dbReference type="NCBI Taxonomy" id="754435"/>
    <lineage>
        <taxon>Bacteria</taxon>
        <taxon>Pseudomonadati</taxon>
        <taxon>Bacteroidota</taxon>
        <taxon>Flavobacteriia</taxon>
        <taxon>Flavobacteriales</taxon>
        <taxon>Flavobacteriaceae</taxon>
        <taxon>Aureicoccus</taxon>
    </lineage>
</organism>
<dbReference type="Gene3D" id="3.90.550.10">
    <property type="entry name" value="Spore Coat Polysaccharide Biosynthesis Protein SpsA, Chain A"/>
    <property type="match status" value="1"/>
</dbReference>
<dbReference type="EMBL" id="MQVX01000001">
    <property type="protein sequence ID" value="PQJ14633.1"/>
    <property type="molecule type" value="Genomic_DNA"/>
</dbReference>
<dbReference type="Proteomes" id="UP000239366">
    <property type="component" value="Unassembled WGS sequence"/>
</dbReference>
<keyword evidence="4" id="KW-1185">Reference proteome</keyword>
<feature type="domain" description="Glycosyltransferase 2-like" evidence="2">
    <location>
        <begin position="12"/>
        <end position="137"/>
    </location>
</feature>
<evidence type="ECO:0000313" key="3">
    <source>
        <dbReference type="EMBL" id="PQJ14633.1"/>
    </source>
</evidence>
<dbReference type="PANTHER" id="PTHR43630:SF2">
    <property type="entry name" value="GLYCOSYLTRANSFERASE"/>
    <property type="match status" value="1"/>
</dbReference>
<dbReference type="SUPFAM" id="SSF53448">
    <property type="entry name" value="Nucleotide-diphospho-sugar transferases"/>
    <property type="match status" value="1"/>
</dbReference>
<dbReference type="RefSeq" id="WP_105000267.1">
    <property type="nucleotide sequence ID" value="NZ_MQVX01000001.1"/>
</dbReference>
<dbReference type="Pfam" id="PF00535">
    <property type="entry name" value="Glycos_transf_2"/>
    <property type="match status" value="1"/>
</dbReference>
<keyword evidence="3" id="KW-0808">Transferase</keyword>